<evidence type="ECO:0000313" key="1">
    <source>
        <dbReference type="EMBL" id="JAE37610.1"/>
    </source>
</evidence>
<reference evidence="1" key="2">
    <citation type="journal article" date="2015" name="Data Brief">
        <title>Shoot transcriptome of the giant reed, Arundo donax.</title>
        <authorList>
            <person name="Barrero R.A."/>
            <person name="Guerrero F.D."/>
            <person name="Moolhuijzen P."/>
            <person name="Goolsby J.A."/>
            <person name="Tidwell J."/>
            <person name="Bellgard S.E."/>
            <person name="Bellgard M.I."/>
        </authorList>
    </citation>
    <scope>NUCLEOTIDE SEQUENCE</scope>
    <source>
        <tissue evidence="1">Shoot tissue taken approximately 20 cm above the soil surface</tissue>
    </source>
</reference>
<accession>A0A0A9HKF9</accession>
<reference evidence="1" key="1">
    <citation type="submission" date="2014-09" db="EMBL/GenBank/DDBJ databases">
        <authorList>
            <person name="Magalhaes I.L.F."/>
            <person name="Oliveira U."/>
            <person name="Santos F.R."/>
            <person name="Vidigal T.H.D.A."/>
            <person name="Brescovit A.D."/>
            <person name="Santos A.J."/>
        </authorList>
    </citation>
    <scope>NUCLEOTIDE SEQUENCE</scope>
    <source>
        <tissue evidence="1">Shoot tissue taken approximately 20 cm above the soil surface</tissue>
    </source>
</reference>
<sequence length="36" mass="4208">MRCSAGWASACWRQIDRSDDSIEPEEYELQQESRSS</sequence>
<organism evidence="1">
    <name type="scientific">Arundo donax</name>
    <name type="common">Giant reed</name>
    <name type="synonym">Donax arundinaceus</name>
    <dbReference type="NCBI Taxonomy" id="35708"/>
    <lineage>
        <taxon>Eukaryota</taxon>
        <taxon>Viridiplantae</taxon>
        <taxon>Streptophyta</taxon>
        <taxon>Embryophyta</taxon>
        <taxon>Tracheophyta</taxon>
        <taxon>Spermatophyta</taxon>
        <taxon>Magnoliopsida</taxon>
        <taxon>Liliopsida</taxon>
        <taxon>Poales</taxon>
        <taxon>Poaceae</taxon>
        <taxon>PACMAD clade</taxon>
        <taxon>Arundinoideae</taxon>
        <taxon>Arundineae</taxon>
        <taxon>Arundo</taxon>
    </lineage>
</organism>
<dbReference type="EMBL" id="GBRH01160286">
    <property type="protein sequence ID" value="JAE37610.1"/>
    <property type="molecule type" value="Transcribed_RNA"/>
</dbReference>
<protein>
    <submittedName>
        <fullName evidence="1">Uncharacterized protein</fullName>
    </submittedName>
</protein>
<dbReference type="AlphaFoldDB" id="A0A0A9HKF9"/>
<name>A0A0A9HKF9_ARUDO</name>
<proteinExistence type="predicted"/>